<name>A0ABS1BQ70_9NEIS</name>
<protein>
    <submittedName>
        <fullName evidence="1">Uncharacterized protein</fullName>
    </submittedName>
</protein>
<sequence length="48" mass="5274">MLAIGYRIGSLKMRLGCGLVGKRVAHPTRQPEIGFNVNSKNPLFQAAY</sequence>
<comment type="caution">
    <text evidence="1">The sequence shown here is derived from an EMBL/GenBank/DDBJ whole genome shotgun (WGS) entry which is preliminary data.</text>
</comment>
<evidence type="ECO:0000313" key="1">
    <source>
        <dbReference type="EMBL" id="MBK0395402.1"/>
    </source>
</evidence>
<keyword evidence="2" id="KW-1185">Reference proteome</keyword>
<gene>
    <name evidence="1" type="ORF">JDW22_02070</name>
</gene>
<dbReference type="EMBL" id="JAEHNZ010000001">
    <property type="protein sequence ID" value="MBK0395402.1"/>
    <property type="molecule type" value="Genomic_DNA"/>
</dbReference>
<proteinExistence type="predicted"/>
<dbReference type="Proteomes" id="UP000614058">
    <property type="component" value="Unassembled WGS sequence"/>
</dbReference>
<reference evidence="1 2" key="1">
    <citation type="journal article" date="2021" name="Pathogens">
        <title>Isolation and Characterization of Kingella bonacorsii sp. nov., A Novel Kingella Species Detected in a Stable Periodontitis Subject.</title>
        <authorList>
            <person name="Antezack A."/>
            <person name="Boxberger M."/>
            <person name="Rolland C."/>
            <person name="Monnet-Corti V."/>
            <person name="La Scola B."/>
        </authorList>
    </citation>
    <scope>NUCLEOTIDE SEQUENCE [LARGE SCALE GENOMIC DNA]</scope>
    <source>
        <strain evidence="1 2">Marseille-Q4569</strain>
    </source>
</reference>
<organism evidence="1 2">
    <name type="scientific">Kingella bonacorsii</name>
    <dbReference type="NCBI Taxonomy" id="2796361"/>
    <lineage>
        <taxon>Bacteria</taxon>
        <taxon>Pseudomonadati</taxon>
        <taxon>Pseudomonadota</taxon>
        <taxon>Betaproteobacteria</taxon>
        <taxon>Neisseriales</taxon>
        <taxon>Neisseriaceae</taxon>
        <taxon>Kingella</taxon>
    </lineage>
</organism>
<accession>A0ABS1BQ70</accession>
<evidence type="ECO:0000313" key="2">
    <source>
        <dbReference type="Proteomes" id="UP000614058"/>
    </source>
</evidence>
<dbReference type="RefSeq" id="WP_200521428.1">
    <property type="nucleotide sequence ID" value="NZ_JAEHNZ010000001.1"/>
</dbReference>